<sequence>MRKYLIILILCLNISTISAQWQHEQVAVEKVIATKDENGQVLLEFSLSVPAKTLGANDILIMTPVLITRDGDEQYPLSPIYAYGRVSALSARRKQILDKATGDTHVSIYNKDTLVYSSTFAYQSWMQAATLVMRSRLRNCCKERELSVRELYTCSFAGELPVEKPQVVIAPKQPPVTLGITERLAQTENFVESIENYIPQQKIVVGEQEKAQIIFFKWDKAEIDREYLDNEKVLRHVIDVTRQIHNDPEAEIVHIVLLGLSSPEGRYVYNVKLAGLRCEAMKQYILSHISLPDSCFELVNGGEGWDELRYQVEKSEMSDKKEIIRIIDDIPILHGRETHLMKLNKGIPYRYMKEHFFPELRRAGYIKVYYRKKESQ</sequence>
<dbReference type="SUPFAM" id="SSF103088">
    <property type="entry name" value="OmpA-like"/>
    <property type="match status" value="1"/>
</dbReference>
<dbReference type="EMBL" id="ADLF01000002">
    <property type="protein sequence ID" value="EKU92111.1"/>
    <property type="molecule type" value="Genomic_DNA"/>
</dbReference>
<dbReference type="STRING" id="742727.HMPREF9447_00561"/>
<keyword evidence="1" id="KW-0732">Signal</keyword>
<feature type="chain" id="PRO_5003928876" evidence="1">
    <location>
        <begin position="20"/>
        <end position="376"/>
    </location>
</feature>
<evidence type="ECO:0000313" key="3">
    <source>
        <dbReference type="Proteomes" id="UP000009872"/>
    </source>
</evidence>
<proteinExistence type="predicted"/>
<accession>K9E8A8</accession>
<comment type="caution">
    <text evidence="2">The sequence shown here is derived from an EMBL/GenBank/DDBJ whole genome shotgun (WGS) entry which is preliminary data.</text>
</comment>
<dbReference type="Proteomes" id="UP000009872">
    <property type="component" value="Unassembled WGS sequence"/>
</dbReference>
<keyword evidence="3" id="KW-1185">Reference proteome</keyword>
<gene>
    <name evidence="2" type="ORF">HMPREF9447_00561</name>
</gene>
<evidence type="ECO:0000313" key="2">
    <source>
        <dbReference type="EMBL" id="EKU92111.1"/>
    </source>
</evidence>
<dbReference type="PATRIC" id="fig|742727.4.peg.561"/>
<organism evidence="2 3">
    <name type="scientific">Bacteroides oleiciplenus YIT 12058</name>
    <dbReference type="NCBI Taxonomy" id="742727"/>
    <lineage>
        <taxon>Bacteria</taxon>
        <taxon>Pseudomonadati</taxon>
        <taxon>Bacteroidota</taxon>
        <taxon>Bacteroidia</taxon>
        <taxon>Bacteroidales</taxon>
        <taxon>Bacteroidaceae</taxon>
        <taxon>Bacteroides</taxon>
    </lineage>
</organism>
<reference evidence="2 3" key="1">
    <citation type="submission" date="2012-09" db="EMBL/GenBank/DDBJ databases">
        <title>The Genome Sequence of Bacteroides oleiciplenus YIT 12058.</title>
        <authorList>
            <consortium name="The Broad Institute Genome Sequencing Platform"/>
            <person name="Earl A."/>
            <person name="Ward D."/>
            <person name="Feldgarden M."/>
            <person name="Gevers D."/>
            <person name="Morotomi M."/>
            <person name="Walker B."/>
            <person name="Young S.K."/>
            <person name="Zeng Q."/>
            <person name="Gargeya S."/>
            <person name="Fitzgerald M."/>
            <person name="Haas B."/>
            <person name="Abouelleil A."/>
            <person name="Alvarado L."/>
            <person name="Arachchi H.M."/>
            <person name="Berlin A.M."/>
            <person name="Chapman S.B."/>
            <person name="Goldberg J."/>
            <person name="Griggs A."/>
            <person name="Gujja S."/>
            <person name="Hansen M."/>
            <person name="Howarth C."/>
            <person name="Imamovic A."/>
            <person name="Larimer J."/>
            <person name="McCowen C."/>
            <person name="Montmayeur A."/>
            <person name="Murphy C."/>
            <person name="Neiman D."/>
            <person name="Pearson M."/>
            <person name="Priest M."/>
            <person name="Roberts A."/>
            <person name="Saif S."/>
            <person name="Shea T."/>
            <person name="Sisk P."/>
            <person name="Sykes S."/>
            <person name="Wortman J."/>
            <person name="Nusbaum C."/>
            <person name="Birren B."/>
        </authorList>
    </citation>
    <scope>NUCLEOTIDE SEQUENCE [LARGE SCALE GENOMIC DNA]</scope>
    <source>
        <strain evidence="2 3">YIT 12058</strain>
    </source>
</reference>
<dbReference type="HOGENOM" id="CLU_026852_1_0_10"/>
<dbReference type="RefSeq" id="WP_009127847.1">
    <property type="nucleotide sequence ID" value="NZ_JH992940.1"/>
</dbReference>
<dbReference type="InterPro" id="IPR036737">
    <property type="entry name" value="OmpA-like_sf"/>
</dbReference>
<protein>
    <submittedName>
        <fullName evidence="2">Uncharacterized protein</fullName>
    </submittedName>
</protein>
<dbReference type="OrthoDB" id="1060303at2"/>
<name>K9E8A8_9BACE</name>
<dbReference type="AlphaFoldDB" id="K9E8A8"/>
<dbReference type="Gene3D" id="3.30.1330.60">
    <property type="entry name" value="OmpA-like domain"/>
    <property type="match status" value="1"/>
</dbReference>
<feature type="signal peptide" evidence="1">
    <location>
        <begin position="1"/>
        <end position="19"/>
    </location>
</feature>
<evidence type="ECO:0000256" key="1">
    <source>
        <dbReference type="SAM" id="SignalP"/>
    </source>
</evidence>
<dbReference type="eggNOG" id="COG2885">
    <property type="taxonomic scope" value="Bacteria"/>
</dbReference>